<organism evidence="10">
    <name type="scientific">bioreactor metagenome</name>
    <dbReference type="NCBI Taxonomy" id="1076179"/>
    <lineage>
        <taxon>unclassified sequences</taxon>
        <taxon>metagenomes</taxon>
        <taxon>ecological metagenomes</taxon>
    </lineage>
</organism>
<feature type="transmembrane region" description="Helical" evidence="8">
    <location>
        <begin position="219"/>
        <end position="240"/>
    </location>
</feature>
<dbReference type="Pfam" id="PF00528">
    <property type="entry name" value="BPD_transp_1"/>
    <property type="match status" value="1"/>
</dbReference>
<dbReference type="AlphaFoldDB" id="A0A645B0C0"/>
<protein>
    <submittedName>
        <fullName evidence="10">Putative 2-aminoethylphosphonate transport system permease protein PhnV</fullName>
    </submittedName>
</protein>
<feature type="transmembrane region" description="Helical" evidence="8">
    <location>
        <begin position="52"/>
        <end position="74"/>
    </location>
</feature>
<keyword evidence="7 8" id="KW-0472">Membrane</keyword>
<keyword evidence="3" id="KW-1003">Cell membrane</keyword>
<dbReference type="Gene3D" id="1.10.3720.10">
    <property type="entry name" value="MetI-like"/>
    <property type="match status" value="1"/>
</dbReference>
<dbReference type="CDD" id="cd06261">
    <property type="entry name" value="TM_PBP2"/>
    <property type="match status" value="1"/>
</dbReference>
<comment type="caution">
    <text evidence="10">The sequence shown here is derived from an EMBL/GenBank/DDBJ whole genome shotgun (WGS) entry which is preliminary data.</text>
</comment>
<dbReference type="GO" id="GO:0055085">
    <property type="term" value="P:transmembrane transport"/>
    <property type="evidence" value="ECO:0007669"/>
    <property type="project" value="InterPro"/>
</dbReference>
<feature type="transmembrane region" description="Helical" evidence="8">
    <location>
        <begin position="174"/>
        <end position="196"/>
    </location>
</feature>
<evidence type="ECO:0000256" key="3">
    <source>
        <dbReference type="ARBA" id="ARBA00022475"/>
    </source>
</evidence>
<gene>
    <name evidence="10" type="primary">phnV_3</name>
    <name evidence="10" type="ORF">SDC9_101997</name>
</gene>
<evidence type="ECO:0000259" key="9">
    <source>
        <dbReference type="PROSITE" id="PS50928"/>
    </source>
</evidence>
<evidence type="ECO:0000256" key="2">
    <source>
        <dbReference type="ARBA" id="ARBA00022448"/>
    </source>
</evidence>
<evidence type="ECO:0000256" key="5">
    <source>
        <dbReference type="ARBA" id="ARBA00022692"/>
    </source>
</evidence>
<name>A0A645B0C0_9ZZZZ</name>
<feature type="transmembrane region" description="Helical" evidence="8">
    <location>
        <begin position="118"/>
        <end position="136"/>
    </location>
</feature>
<reference evidence="10" key="1">
    <citation type="submission" date="2019-08" db="EMBL/GenBank/DDBJ databases">
        <authorList>
            <person name="Kucharzyk K."/>
            <person name="Murdoch R.W."/>
            <person name="Higgins S."/>
            <person name="Loffler F."/>
        </authorList>
    </citation>
    <scope>NUCLEOTIDE SEQUENCE</scope>
</reference>
<evidence type="ECO:0000313" key="10">
    <source>
        <dbReference type="EMBL" id="MPM55204.1"/>
    </source>
</evidence>
<dbReference type="SUPFAM" id="SSF161098">
    <property type="entry name" value="MetI-like"/>
    <property type="match status" value="1"/>
</dbReference>
<dbReference type="InterPro" id="IPR035906">
    <property type="entry name" value="MetI-like_sf"/>
</dbReference>
<keyword evidence="5 8" id="KW-0812">Transmembrane</keyword>
<comment type="subcellular location">
    <subcellularLocation>
        <location evidence="1">Cell inner membrane</location>
        <topology evidence="1">Multi-pass membrane protein</topology>
    </subcellularLocation>
</comment>
<evidence type="ECO:0000256" key="1">
    <source>
        <dbReference type="ARBA" id="ARBA00004429"/>
    </source>
</evidence>
<feature type="transmembrane region" description="Helical" evidence="8">
    <location>
        <begin position="86"/>
        <end position="106"/>
    </location>
</feature>
<accession>A0A645B0C0</accession>
<dbReference type="EMBL" id="VSSQ01015163">
    <property type="protein sequence ID" value="MPM55204.1"/>
    <property type="molecule type" value="Genomic_DNA"/>
</dbReference>
<keyword evidence="4" id="KW-0997">Cell inner membrane</keyword>
<feature type="domain" description="ABC transmembrane type-1" evidence="9">
    <location>
        <begin position="48"/>
        <end position="240"/>
    </location>
</feature>
<sequence length="251" mass="27290">MVIRSFLRLGADRGDRGVAQTGFTLQYYKQLFVNSNQSIFYVAPSEAVLNSLLFAALTVLFAVLLGSMAAYAMVRSQKLKRLLDIAITLPLGASAVTLGLGFIVTFNKAPFNVMNFPLLIPLAHTLVALPFVIRTLQPALASIPASVQEAASVLGANRWKVWTRVELPILRREALVAAVFAFTISLGEFGATSFLARPDLPTLPVAIYRYLSMPGNLNYGQGLAMSTVLLAMCAIAIYLLEKFQSNGMKEI</sequence>
<keyword evidence="6 8" id="KW-1133">Transmembrane helix</keyword>
<evidence type="ECO:0000256" key="8">
    <source>
        <dbReference type="SAM" id="Phobius"/>
    </source>
</evidence>
<keyword evidence="2" id="KW-0813">Transport</keyword>
<dbReference type="InterPro" id="IPR000515">
    <property type="entry name" value="MetI-like"/>
</dbReference>
<proteinExistence type="predicted"/>
<evidence type="ECO:0000256" key="6">
    <source>
        <dbReference type="ARBA" id="ARBA00022989"/>
    </source>
</evidence>
<evidence type="ECO:0000256" key="4">
    <source>
        <dbReference type="ARBA" id="ARBA00022519"/>
    </source>
</evidence>
<dbReference type="PANTHER" id="PTHR43357">
    <property type="entry name" value="INNER MEMBRANE ABC TRANSPORTER PERMEASE PROTEIN YDCV"/>
    <property type="match status" value="1"/>
</dbReference>
<dbReference type="PROSITE" id="PS50928">
    <property type="entry name" value="ABC_TM1"/>
    <property type="match status" value="1"/>
</dbReference>
<dbReference type="GO" id="GO:0005886">
    <property type="term" value="C:plasma membrane"/>
    <property type="evidence" value="ECO:0007669"/>
    <property type="project" value="UniProtKB-SubCell"/>
</dbReference>
<dbReference type="PANTHER" id="PTHR43357:SF4">
    <property type="entry name" value="INNER MEMBRANE ABC TRANSPORTER PERMEASE PROTEIN YDCV"/>
    <property type="match status" value="1"/>
</dbReference>
<evidence type="ECO:0000256" key="7">
    <source>
        <dbReference type="ARBA" id="ARBA00023136"/>
    </source>
</evidence>